<sequence length="341" mass="37110">MDLAETRKHLSELDINAGSTATLIANRAMSRGIAVSSDERQRLTLHRGKRRIWFDGAQSNINKVLAQRCTRYKDVTARLLRNHGVNAPDNVVFGAEHVGPAWQWALRELPVVVKPPNGGKGDLVHVGVDGFAEFESAFNAVAESAAEVLVERFVPGEEHRVLLIYGKVAAAQRRVPAHVLGNGRSTINKLIKKKNKQRIKSNNKIYIESQINIDDAVLGKLDSQGVSLDSVPARGQKIWLRSNSNVSSGGEAHDATDDMSPAEIAMAENVARAIPGLRVAGLDMLLPRDGNGSEPHVLEVNSSPLITGHHYPWAGPSRDVAAMLIEAMFPTATTDSPETRR</sequence>
<keyword evidence="1" id="KW-0547">Nucleotide-binding</keyword>
<gene>
    <name evidence="3" type="ORF">FEF26_08400</name>
</gene>
<dbReference type="AlphaFoldDB" id="A0A5R9BAH9"/>
<dbReference type="PROSITE" id="PS50975">
    <property type="entry name" value="ATP_GRASP"/>
    <property type="match status" value="1"/>
</dbReference>
<dbReference type="InterPro" id="IPR003806">
    <property type="entry name" value="ATP-grasp_PylC-type"/>
</dbReference>
<accession>A0A5R9BAH9</accession>
<dbReference type="GO" id="GO:0005524">
    <property type="term" value="F:ATP binding"/>
    <property type="evidence" value="ECO:0007669"/>
    <property type="project" value="UniProtKB-UniRule"/>
</dbReference>
<comment type="caution">
    <text evidence="3">The sequence shown here is derived from an EMBL/GenBank/DDBJ whole genome shotgun (WGS) entry which is preliminary data.</text>
</comment>
<dbReference type="GO" id="GO:0009432">
    <property type="term" value="P:SOS response"/>
    <property type="evidence" value="ECO:0007669"/>
    <property type="project" value="TreeGrafter"/>
</dbReference>
<dbReference type="Pfam" id="PF02655">
    <property type="entry name" value="ATP-grasp_3"/>
    <property type="match status" value="1"/>
</dbReference>
<dbReference type="EMBL" id="VAVZ01000020">
    <property type="protein sequence ID" value="TLP96992.1"/>
    <property type="molecule type" value="Genomic_DNA"/>
</dbReference>
<dbReference type="Proteomes" id="UP000310458">
    <property type="component" value="Unassembled WGS sequence"/>
</dbReference>
<dbReference type="RefSeq" id="WP_138253093.1">
    <property type="nucleotide sequence ID" value="NZ_VAVZ01000020.1"/>
</dbReference>
<dbReference type="Gene3D" id="3.30.470.20">
    <property type="entry name" value="ATP-grasp fold, B domain"/>
    <property type="match status" value="2"/>
</dbReference>
<keyword evidence="1" id="KW-0067">ATP-binding</keyword>
<dbReference type="PANTHER" id="PTHR21621:SF0">
    <property type="entry name" value="BETA-CITRYLGLUTAMATE SYNTHASE B-RELATED"/>
    <property type="match status" value="1"/>
</dbReference>
<dbReference type="SUPFAM" id="SSF56059">
    <property type="entry name" value="Glutathione synthetase ATP-binding domain-like"/>
    <property type="match status" value="1"/>
</dbReference>
<dbReference type="PANTHER" id="PTHR21621">
    <property type="entry name" value="RIBOSOMAL PROTEIN S6 MODIFICATION PROTEIN"/>
    <property type="match status" value="1"/>
</dbReference>
<evidence type="ECO:0000313" key="4">
    <source>
        <dbReference type="Proteomes" id="UP000310458"/>
    </source>
</evidence>
<protein>
    <submittedName>
        <fullName evidence="3">ATP-grasp domain-containing protein</fullName>
    </submittedName>
</protein>
<evidence type="ECO:0000256" key="1">
    <source>
        <dbReference type="PROSITE-ProRule" id="PRU00409"/>
    </source>
</evidence>
<dbReference type="Gene3D" id="3.30.1490.20">
    <property type="entry name" value="ATP-grasp fold, A domain"/>
    <property type="match status" value="1"/>
</dbReference>
<proteinExistence type="predicted"/>
<evidence type="ECO:0000259" key="2">
    <source>
        <dbReference type="PROSITE" id="PS50975"/>
    </source>
</evidence>
<dbReference type="InterPro" id="IPR013815">
    <property type="entry name" value="ATP_grasp_subdomain_1"/>
</dbReference>
<dbReference type="GO" id="GO:0018169">
    <property type="term" value="F:ribosomal S6-glutamic acid ligase activity"/>
    <property type="evidence" value="ECO:0007669"/>
    <property type="project" value="TreeGrafter"/>
</dbReference>
<dbReference type="GO" id="GO:0005737">
    <property type="term" value="C:cytoplasm"/>
    <property type="evidence" value="ECO:0007669"/>
    <property type="project" value="TreeGrafter"/>
</dbReference>
<evidence type="ECO:0000313" key="3">
    <source>
        <dbReference type="EMBL" id="TLP96992.1"/>
    </source>
</evidence>
<keyword evidence="4" id="KW-1185">Reference proteome</keyword>
<feature type="domain" description="ATP-grasp" evidence="2">
    <location>
        <begin position="77"/>
        <end position="329"/>
    </location>
</feature>
<reference evidence="3 4" key="1">
    <citation type="submission" date="2019-05" db="EMBL/GenBank/DDBJ databases">
        <title>Nesterenkonia sp. GY074 isolated from the Southern Atlantic Ocean.</title>
        <authorList>
            <person name="Zhang G."/>
        </authorList>
    </citation>
    <scope>NUCLEOTIDE SEQUENCE [LARGE SCALE GENOMIC DNA]</scope>
    <source>
        <strain evidence="3 4">GY074</strain>
    </source>
</reference>
<dbReference type="InterPro" id="IPR011761">
    <property type="entry name" value="ATP-grasp"/>
</dbReference>
<organism evidence="3 4">
    <name type="scientific">Nesterenkonia salmonea</name>
    <dbReference type="NCBI Taxonomy" id="1804987"/>
    <lineage>
        <taxon>Bacteria</taxon>
        <taxon>Bacillati</taxon>
        <taxon>Actinomycetota</taxon>
        <taxon>Actinomycetes</taxon>
        <taxon>Micrococcales</taxon>
        <taxon>Micrococcaceae</taxon>
        <taxon>Nesterenkonia</taxon>
    </lineage>
</organism>
<name>A0A5R9BAH9_9MICC</name>
<dbReference type="GO" id="GO:0046872">
    <property type="term" value="F:metal ion binding"/>
    <property type="evidence" value="ECO:0007669"/>
    <property type="project" value="InterPro"/>
</dbReference>
<dbReference type="OrthoDB" id="9803907at2"/>